<accession>A0A833UPA5</accession>
<protein>
    <submittedName>
        <fullName evidence="1">Uncharacterized protein</fullName>
    </submittedName>
</protein>
<sequence>MDFVEIKNLARTFKAEDEQVLIQQVFKLRQQGVGLLGLIYFVQMNQRLSLSEAKTKTINFSFWGSKERLGIEESYQIMMHDFKVNRTMFVGDSTF</sequence>
<dbReference type="AlphaFoldDB" id="A0A833UPA5"/>
<dbReference type="Proteomes" id="UP000490535">
    <property type="component" value="Unassembled WGS sequence"/>
</dbReference>
<reference evidence="2" key="1">
    <citation type="journal article" date="2020" name="MBio">
        <title>Horizontal gene transfer to a defensive symbiont with a reduced genome amongst a multipartite beetle microbiome.</title>
        <authorList>
            <person name="Waterworth S.C."/>
            <person name="Florez L.V."/>
            <person name="Rees E.R."/>
            <person name="Hertweck C."/>
            <person name="Kaltenpoth M."/>
            <person name="Kwan J.C."/>
        </authorList>
    </citation>
    <scope>NUCLEOTIDE SEQUENCE [LARGE SCALE GENOMIC DNA]</scope>
</reference>
<proteinExistence type="predicted"/>
<organism evidence="1 2">
    <name type="scientific">Acinetobacter bereziniae</name>
    <name type="common">Acinetobacter genomosp. 10</name>
    <dbReference type="NCBI Taxonomy" id="106648"/>
    <lineage>
        <taxon>Bacteria</taxon>
        <taxon>Pseudomonadati</taxon>
        <taxon>Pseudomonadota</taxon>
        <taxon>Gammaproteobacteria</taxon>
        <taxon>Moraxellales</taxon>
        <taxon>Moraxellaceae</taxon>
        <taxon>Acinetobacter</taxon>
    </lineage>
</organism>
<dbReference type="EMBL" id="WNDP01000117">
    <property type="protein sequence ID" value="KAF1020701.1"/>
    <property type="molecule type" value="Genomic_DNA"/>
</dbReference>
<name>A0A833UPA5_ACIBZ</name>
<evidence type="ECO:0000313" key="2">
    <source>
        <dbReference type="Proteomes" id="UP000490535"/>
    </source>
</evidence>
<comment type="caution">
    <text evidence="1">The sequence shown here is derived from an EMBL/GenBank/DDBJ whole genome shotgun (WGS) entry which is preliminary data.</text>
</comment>
<evidence type="ECO:0000313" key="1">
    <source>
        <dbReference type="EMBL" id="KAF1020701.1"/>
    </source>
</evidence>
<gene>
    <name evidence="1" type="ORF">GAK29_03575</name>
</gene>